<dbReference type="RefSeq" id="XP_026669063.1">
    <property type="nucleotide sequence ID" value="XM_026813262.1"/>
</dbReference>
<organism evidence="2 3">
    <name type="scientific">Ceratina calcarata</name>
    <dbReference type="NCBI Taxonomy" id="156304"/>
    <lineage>
        <taxon>Eukaryota</taxon>
        <taxon>Metazoa</taxon>
        <taxon>Ecdysozoa</taxon>
        <taxon>Arthropoda</taxon>
        <taxon>Hexapoda</taxon>
        <taxon>Insecta</taxon>
        <taxon>Pterygota</taxon>
        <taxon>Neoptera</taxon>
        <taxon>Endopterygota</taxon>
        <taxon>Hymenoptera</taxon>
        <taxon>Apocrita</taxon>
        <taxon>Aculeata</taxon>
        <taxon>Apoidea</taxon>
        <taxon>Anthophila</taxon>
        <taxon>Apidae</taxon>
        <taxon>Ceratina</taxon>
        <taxon>Zadontomerus</taxon>
    </lineage>
</organism>
<feature type="compositionally biased region" description="Basic and acidic residues" evidence="1">
    <location>
        <begin position="66"/>
        <end position="79"/>
    </location>
</feature>
<dbReference type="GeneID" id="108624591"/>
<feature type="compositionally biased region" description="Low complexity" evidence="1">
    <location>
        <begin position="15"/>
        <end position="31"/>
    </location>
</feature>
<accession>A0AAJ7S1T2</accession>
<feature type="compositionally biased region" description="Basic residues" evidence="1">
    <location>
        <begin position="106"/>
        <end position="123"/>
    </location>
</feature>
<feature type="region of interest" description="Disordered" evidence="1">
    <location>
        <begin position="410"/>
        <end position="443"/>
    </location>
</feature>
<feature type="region of interest" description="Disordered" evidence="1">
    <location>
        <begin position="159"/>
        <end position="204"/>
    </location>
</feature>
<reference evidence="3" key="1">
    <citation type="submission" date="2025-08" db="UniProtKB">
        <authorList>
            <consortium name="RefSeq"/>
        </authorList>
    </citation>
    <scope>IDENTIFICATION</scope>
    <source>
        <tissue evidence="3">Whole body</tissue>
    </source>
</reference>
<feature type="compositionally biased region" description="Low complexity" evidence="1">
    <location>
        <begin position="124"/>
        <end position="145"/>
    </location>
</feature>
<name>A0AAJ7S1T2_9HYME</name>
<evidence type="ECO:0000313" key="3">
    <source>
        <dbReference type="RefSeq" id="XP_026669063.1"/>
    </source>
</evidence>
<dbReference type="Proteomes" id="UP000694925">
    <property type="component" value="Unplaced"/>
</dbReference>
<evidence type="ECO:0000256" key="1">
    <source>
        <dbReference type="SAM" id="MobiDB-lite"/>
    </source>
</evidence>
<dbReference type="AlphaFoldDB" id="A0AAJ7S1T2"/>
<feature type="compositionally biased region" description="Low complexity" evidence="1">
    <location>
        <begin position="170"/>
        <end position="179"/>
    </location>
</feature>
<protein>
    <submittedName>
        <fullName evidence="3">Uncharacterized protein LOC108624591 isoform X1</fullName>
    </submittedName>
</protein>
<feature type="region of interest" description="Disordered" evidence="1">
    <location>
        <begin position="1"/>
        <end position="145"/>
    </location>
</feature>
<feature type="compositionally biased region" description="Basic residues" evidence="1">
    <location>
        <begin position="1"/>
        <end position="13"/>
    </location>
</feature>
<feature type="compositionally biased region" description="Polar residues" evidence="1">
    <location>
        <begin position="412"/>
        <end position="436"/>
    </location>
</feature>
<evidence type="ECO:0000313" key="2">
    <source>
        <dbReference type="Proteomes" id="UP000694925"/>
    </source>
</evidence>
<proteinExistence type="predicted"/>
<gene>
    <name evidence="3" type="primary">LOC108624591</name>
</gene>
<keyword evidence="2" id="KW-1185">Reference proteome</keyword>
<sequence length="567" mass="63201">MKLSKLRSGRAKHNVSPSKSPSTPPASSVTPQRKKILRSSSKSTEIPRPLRASKKLTKELNSSIESQEKLIIKDNKSEQLKSSISDNDANETYDLSNSFSSGGKEKPKKRKSTPTNRKRKVKRLSPSMKTSPKSPTLKSKLRSSKLPISKTSIDGCLVNNKKVSPKKNKSLSPLKRLSNVGDRNVASTSKRHNLSTKASPKKHELKEPVVRLKRLSKIVMAECSSLPSPKVKIFINDELLTDHNVNVTQDIFDSIHSPKLSNRKRSALVASTPKTQQVLDATLTVESEQEAKNDTYELLEPKTPRLRKAMNEKEDVKNQILQCDIKGKTARQSMVKKKGNVQFTSPLLQYKSRNRSVQNKRNDSLKISPKNSRINISKSVTAISRSNNSMHGKISVANNSLVSSRLRKSSSFPNATASSPFPSIKTPGSRSITDPKSSGKKTMPNFAEIHKKMFAKSESIIDAKKRVQDRHTALTRLENGDATGIKTVANKLPKVNQSSSGTKNGFTRFGFKLRKPEATACILKTKTPNPRRSTEQNRAILKGVRTNRRFELQMKMRNKCKEVSNMC</sequence>